<reference evidence="1 2" key="1">
    <citation type="journal article" date="2016" name="Nat. Commun.">
        <title>Thousands of microbial genomes shed light on interconnected biogeochemical processes in an aquifer system.</title>
        <authorList>
            <person name="Anantharaman K."/>
            <person name="Brown C.T."/>
            <person name="Hug L.A."/>
            <person name="Sharon I."/>
            <person name="Castelle C.J."/>
            <person name="Probst A.J."/>
            <person name="Thomas B.C."/>
            <person name="Singh A."/>
            <person name="Wilkins M.J."/>
            <person name="Karaoz U."/>
            <person name="Brodie E.L."/>
            <person name="Williams K.H."/>
            <person name="Hubbard S.S."/>
            <person name="Banfield J.F."/>
        </authorList>
    </citation>
    <scope>NUCLEOTIDE SEQUENCE [LARGE SCALE GENOMIC DNA]</scope>
</reference>
<dbReference type="Proteomes" id="UP000178429">
    <property type="component" value="Unassembled WGS sequence"/>
</dbReference>
<protein>
    <submittedName>
        <fullName evidence="1">Uncharacterized protein</fullName>
    </submittedName>
</protein>
<sequence length="92" mass="10612">MSATDGKLVYTASEARQNFFSLLRLAGQGRDVIIRTKNSFVRFRMEQINKVSKEEKLRAVEELAKLNIRTPSPKKLSKILSSRYDSYLFPTK</sequence>
<comment type="caution">
    <text evidence="1">The sequence shown here is derived from an EMBL/GenBank/DDBJ whole genome shotgun (WGS) entry which is preliminary data.</text>
</comment>
<name>A0A1F8C3G4_9BACT</name>
<proteinExistence type="predicted"/>
<dbReference type="AlphaFoldDB" id="A0A1F8C3G4"/>
<accession>A0A1F8C3G4</accession>
<gene>
    <name evidence="1" type="ORF">A2975_03890</name>
</gene>
<dbReference type="EMBL" id="MGHL01000006">
    <property type="protein sequence ID" value="OGM70188.1"/>
    <property type="molecule type" value="Genomic_DNA"/>
</dbReference>
<evidence type="ECO:0000313" key="1">
    <source>
        <dbReference type="EMBL" id="OGM70188.1"/>
    </source>
</evidence>
<organism evidence="1 2">
    <name type="scientific">Candidatus Woesebacteria bacterium RIFCSPLOWO2_01_FULL_44_14</name>
    <dbReference type="NCBI Taxonomy" id="1802525"/>
    <lineage>
        <taxon>Bacteria</taxon>
        <taxon>Candidatus Woeseibacteriota</taxon>
    </lineage>
</organism>
<dbReference type="STRING" id="1802525.A2975_03890"/>
<evidence type="ECO:0000313" key="2">
    <source>
        <dbReference type="Proteomes" id="UP000178429"/>
    </source>
</evidence>